<dbReference type="GO" id="GO:0008311">
    <property type="term" value="F:double-stranded DNA 3'-5' DNA exonuclease activity"/>
    <property type="evidence" value="ECO:0007669"/>
    <property type="project" value="InterPro"/>
</dbReference>
<comment type="caution">
    <text evidence="9">The sequence shown here is derived from an EMBL/GenBank/DDBJ whole genome shotgun (WGS) entry which is preliminary data.</text>
</comment>
<dbReference type="PROSITE" id="PS00726">
    <property type="entry name" value="AP_NUCLEASE_F1_1"/>
    <property type="match status" value="1"/>
</dbReference>
<dbReference type="EMBL" id="JXQG01000022">
    <property type="protein sequence ID" value="KKZ12376.1"/>
    <property type="molecule type" value="Genomic_DNA"/>
</dbReference>
<dbReference type="Gene3D" id="3.60.10.10">
    <property type="entry name" value="Endonuclease/exonuclease/phosphatase"/>
    <property type="match status" value="1"/>
</dbReference>
<dbReference type="PANTHER" id="PTHR43250:SF2">
    <property type="entry name" value="EXODEOXYRIBONUCLEASE III"/>
    <property type="match status" value="1"/>
</dbReference>
<dbReference type="Proteomes" id="UP000035067">
    <property type="component" value="Unassembled WGS sequence"/>
</dbReference>
<dbReference type="GO" id="GO:0004519">
    <property type="term" value="F:endonuclease activity"/>
    <property type="evidence" value="ECO:0007669"/>
    <property type="project" value="InterPro"/>
</dbReference>
<feature type="active site" evidence="5">
    <location>
        <position position="113"/>
    </location>
</feature>
<dbReference type="InterPro" id="IPR037493">
    <property type="entry name" value="ExoIII-like"/>
</dbReference>
<evidence type="ECO:0000256" key="5">
    <source>
        <dbReference type="PIRSR" id="PIRSR604808-1"/>
    </source>
</evidence>
<evidence type="ECO:0000256" key="4">
    <source>
        <dbReference type="ARBA" id="ARBA00022842"/>
    </source>
</evidence>
<evidence type="ECO:0000256" key="7">
    <source>
        <dbReference type="PIRSR" id="PIRSR604808-3"/>
    </source>
</evidence>
<gene>
    <name evidence="9" type="ORF">TE42_04815</name>
</gene>
<dbReference type="InterPro" id="IPR005135">
    <property type="entry name" value="Endo/exonuclease/phosphatase"/>
</dbReference>
<dbReference type="GO" id="GO:0046872">
    <property type="term" value="F:metal ion binding"/>
    <property type="evidence" value="ECO:0007669"/>
    <property type="project" value="UniProtKB-KW"/>
</dbReference>
<dbReference type="InterPro" id="IPR004808">
    <property type="entry name" value="AP_endonuc_1"/>
</dbReference>
<evidence type="ECO:0000256" key="2">
    <source>
        <dbReference type="ARBA" id="ARBA00022723"/>
    </source>
</evidence>
<sequence length="270" mass="30678">MRIATWNVNSLRTRLEQVVGWLKIHQPDVLCLQETKVADDLFPHDPLNAAGYSAAVSGQKKYNGVALISRQPLDDLRIGFDGLLEEDEEAVALSEQKRVISGRLGPVRILNVYVPNGASVGSESYGYKLAWLGCLGRYVATQLEQGEPLCMVGDFNIAPEDRDLHDPQQFKGHIMASEQEREALQVVLGQDLKDVFRRFHPEGGHWSWWDYRSGGWRRNQGWRLDHIYLTRRLHDTAKDCWIDRQQRSLPRPSDHAPVVVELTAAATTDR</sequence>
<accession>A0A0G2IWE7</accession>
<dbReference type="PROSITE" id="PS51435">
    <property type="entry name" value="AP_NUCLEASE_F1_4"/>
    <property type="match status" value="1"/>
</dbReference>
<evidence type="ECO:0000313" key="10">
    <source>
        <dbReference type="Proteomes" id="UP000035067"/>
    </source>
</evidence>
<evidence type="ECO:0000256" key="3">
    <source>
        <dbReference type="ARBA" id="ARBA00022801"/>
    </source>
</evidence>
<dbReference type="Pfam" id="PF03372">
    <property type="entry name" value="Exo_endo_phos"/>
    <property type="match status" value="1"/>
</dbReference>
<dbReference type="PANTHER" id="PTHR43250">
    <property type="entry name" value="EXODEOXYRIBONUCLEASE III"/>
    <property type="match status" value="1"/>
</dbReference>
<feature type="active site" description="Proton donor/acceptor" evidence="5">
    <location>
        <position position="154"/>
    </location>
</feature>
<name>A0A0G2IWE7_9SYNE</name>
<dbReference type="NCBIfam" id="TIGR00195">
    <property type="entry name" value="exoDNase_III"/>
    <property type="match status" value="1"/>
</dbReference>
<protein>
    <submittedName>
        <fullName evidence="9">Exodeoxyribonuclease III</fullName>
    </submittedName>
</protein>
<feature type="binding site" evidence="6">
    <location>
        <position position="154"/>
    </location>
    <ligand>
        <name>Mg(2+)</name>
        <dbReference type="ChEBI" id="CHEBI:18420"/>
        <label>1</label>
    </ligand>
</feature>
<dbReference type="GO" id="GO:0003677">
    <property type="term" value="F:DNA binding"/>
    <property type="evidence" value="ECO:0007669"/>
    <property type="project" value="InterPro"/>
</dbReference>
<evidence type="ECO:0000256" key="1">
    <source>
        <dbReference type="ARBA" id="ARBA00007092"/>
    </source>
</evidence>
<dbReference type="SUPFAM" id="SSF56219">
    <property type="entry name" value="DNase I-like"/>
    <property type="match status" value="1"/>
</dbReference>
<feature type="active site" description="Proton acceptor" evidence="5">
    <location>
        <position position="255"/>
    </location>
</feature>
<dbReference type="InterPro" id="IPR036691">
    <property type="entry name" value="Endo/exonu/phosph_ase_sf"/>
</dbReference>
<feature type="binding site" evidence="6">
    <location>
        <position position="255"/>
    </location>
    <ligand>
        <name>Mg(2+)</name>
        <dbReference type="ChEBI" id="CHEBI:18420"/>
        <label>1</label>
    </ligand>
</feature>
<feature type="binding site" evidence="6">
    <location>
        <position position="156"/>
    </location>
    <ligand>
        <name>Mg(2+)</name>
        <dbReference type="ChEBI" id="CHEBI:18420"/>
        <label>1</label>
    </ligand>
</feature>
<feature type="binding site" evidence="6">
    <location>
        <position position="34"/>
    </location>
    <ligand>
        <name>Mg(2+)</name>
        <dbReference type="ChEBI" id="CHEBI:18420"/>
        <label>1</label>
    </ligand>
</feature>
<keyword evidence="4 6" id="KW-0460">Magnesium</keyword>
<dbReference type="GO" id="GO:0006281">
    <property type="term" value="P:DNA repair"/>
    <property type="evidence" value="ECO:0007669"/>
    <property type="project" value="InterPro"/>
</dbReference>
<dbReference type="AlphaFoldDB" id="A0A0G2IWE7"/>
<dbReference type="NCBIfam" id="TIGR00633">
    <property type="entry name" value="xth"/>
    <property type="match status" value="1"/>
</dbReference>
<dbReference type="CDD" id="cd09086">
    <property type="entry name" value="ExoIII-like_AP-endo"/>
    <property type="match status" value="1"/>
</dbReference>
<feature type="site" description="Transition state stabilizer" evidence="7">
    <location>
        <position position="156"/>
    </location>
</feature>
<proteinExistence type="inferred from homology"/>
<keyword evidence="2 6" id="KW-0479">Metal-binding</keyword>
<dbReference type="PATRIC" id="fig|1604020.3.peg.400"/>
<keyword evidence="3" id="KW-0378">Hydrolase</keyword>
<feature type="site" description="Important for catalytic activity" evidence="7">
    <location>
        <position position="225"/>
    </location>
</feature>
<organism evidence="9 10">
    <name type="scientific">Candidatus Synechococcus spongiarum SP3</name>
    <dbReference type="NCBI Taxonomy" id="1604020"/>
    <lineage>
        <taxon>Bacteria</taxon>
        <taxon>Bacillati</taxon>
        <taxon>Cyanobacteriota</taxon>
        <taxon>Cyanophyceae</taxon>
        <taxon>Synechococcales</taxon>
        <taxon>Synechococcaceae</taxon>
        <taxon>Synechococcus</taxon>
    </lineage>
</organism>
<reference evidence="9 10" key="1">
    <citation type="submission" date="2015-01" db="EMBL/GenBank/DDBJ databases">
        <title>Lifestyle Evolution in Cyanobacterial Symbionts of Sponges.</title>
        <authorList>
            <person name="Burgsdorf I."/>
            <person name="Slaby B.M."/>
            <person name="Handley K.M."/>
            <person name="Haber M."/>
            <person name="Blom J."/>
            <person name="Marshall C.W."/>
            <person name="Gilbert J.A."/>
            <person name="Hentschel U."/>
            <person name="Steindler L."/>
        </authorList>
    </citation>
    <scope>NUCLEOTIDE SEQUENCE [LARGE SCALE GENOMIC DNA]</scope>
    <source>
        <strain evidence="9">SP3</strain>
    </source>
</reference>
<feature type="site" description="Interaction with DNA substrate" evidence="7">
    <location>
        <position position="255"/>
    </location>
</feature>
<feature type="binding site" evidence="6">
    <location>
        <position position="7"/>
    </location>
    <ligand>
        <name>Mg(2+)</name>
        <dbReference type="ChEBI" id="CHEBI:18420"/>
        <label>1</label>
    </ligand>
</feature>
<evidence type="ECO:0000259" key="8">
    <source>
        <dbReference type="Pfam" id="PF03372"/>
    </source>
</evidence>
<evidence type="ECO:0000256" key="6">
    <source>
        <dbReference type="PIRSR" id="PIRSR604808-2"/>
    </source>
</evidence>
<feature type="domain" description="Endonuclease/exonuclease/phosphatase" evidence="8">
    <location>
        <begin position="4"/>
        <end position="255"/>
    </location>
</feature>
<feature type="binding site" evidence="6">
    <location>
        <position position="254"/>
    </location>
    <ligand>
        <name>Mg(2+)</name>
        <dbReference type="ChEBI" id="CHEBI:18420"/>
        <label>1</label>
    </ligand>
</feature>
<comment type="similarity">
    <text evidence="1">Belongs to the DNA repair enzymes AP/ExoA family.</text>
</comment>
<comment type="cofactor">
    <cofactor evidence="6">
        <name>Mg(2+)</name>
        <dbReference type="ChEBI" id="CHEBI:18420"/>
    </cofactor>
    <cofactor evidence="6">
        <name>Mn(2+)</name>
        <dbReference type="ChEBI" id="CHEBI:29035"/>
    </cofactor>
    <text evidence="6">Probably binds two magnesium or manganese ions per subunit.</text>
</comment>
<dbReference type="InterPro" id="IPR020847">
    <property type="entry name" value="AP_endonuclease_F1_BS"/>
</dbReference>
<evidence type="ECO:0000313" key="9">
    <source>
        <dbReference type="EMBL" id="KKZ12376.1"/>
    </source>
</evidence>
<keyword evidence="6" id="KW-0464">Manganese</keyword>